<dbReference type="GO" id="GO:0006629">
    <property type="term" value="P:lipid metabolic process"/>
    <property type="evidence" value="ECO:0007669"/>
    <property type="project" value="InterPro"/>
</dbReference>
<dbReference type="InterPro" id="IPR051057">
    <property type="entry name" value="PI-PLC_domain"/>
</dbReference>
<keyword evidence="3" id="KW-1185">Reference proteome</keyword>
<dbReference type="Gene3D" id="3.20.20.190">
    <property type="entry name" value="Phosphatidylinositol (PI) phosphodiesterase"/>
    <property type="match status" value="1"/>
</dbReference>
<comment type="caution">
    <text evidence="2">The sequence shown here is derived from an EMBL/GenBank/DDBJ whole genome shotgun (WGS) entry which is preliminary data.</text>
</comment>
<dbReference type="PANTHER" id="PTHR13593">
    <property type="match status" value="1"/>
</dbReference>
<dbReference type="InterPro" id="IPR017946">
    <property type="entry name" value="PLC-like_Pdiesterase_TIM-brl"/>
</dbReference>
<proteinExistence type="predicted"/>
<dbReference type="GO" id="GO:0008081">
    <property type="term" value="F:phosphoric diester hydrolase activity"/>
    <property type="evidence" value="ECO:0007669"/>
    <property type="project" value="InterPro"/>
</dbReference>
<accession>A0A8J2HHH6</accession>
<dbReference type="SUPFAM" id="SSF51695">
    <property type="entry name" value="PLC-like phosphodiesterases"/>
    <property type="match status" value="1"/>
</dbReference>
<dbReference type="Proteomes" id="UP000786811">
    <property type="component" value="Unassembled WGS sequence"/>
</dbReference>
<dbReference type="AlphaFoldDB" id="A0A8J2HHH6"/>
<dbReference type="InterPro" id="IPR000909">
    <property type="entry name" value="PLipase_C_PInositol-sp_X_dom"/>
</dbReference>
<organism evidence="2 3">
    <name type="scientific">Cotesia congregata</name>
    <name type="common">Parasitoid wasp</name>
    <name type="synonym">Apanteles congregatus</name>
    <dbReference type="NCBI Taxonomy" id="51543"/>
    <lineage>
        <taxon>Eukaryota</taxon>
        <taxon>Metazoa</taxon>
        <taxon>Ecdysozoa</taxon>
        <taxon>Arthropoda</taxon>
        <taxon>Hexapoda</taxon>
        <taxon>Insecta</taxon>
        <taxon>Pterygota</taxon>
        <taxon>Neoptera</taxon>
        <taxon>Endopterygota</taxon>
        <taxon>Hymenoptera</taxon>
        <taxon>Apocrita</taxon>
        <taxon>Ichneumonoidea</taxon>
        <taxon>Braconidae</taxon>
        <taxon>Microgastrinae</taxon>
        <taxon>Cotesia</taxon>
    </lineage>
</organism>
<protein>
    <submittedName>
        <fullName evidence="2">Similar to plcxd1: PI-PLC X domain-containing protein 1 (Danio rerio)</fullName>
    </submittedName>
</protein>
<dbReference type="OrthoDB" id="2015280at2759"/>
<evidence type="ECO:0000313" key="3">
    <source>
        <dbReference type="Proteomes" id="UP000786811"/>
    </source>
</evidence>
<gene>
    <name evidence="2" type="ORF">HICCMSTLAB_LOCUS8929</name>
</gene>
<name>A0A8J2HHH6_COTCN</name>
<sequence length="386" mass="44860">MNDSHQIRGQIVIYWFLEDFKLGDHLVLYHDTADLFFSYFPKNSSGFVKTGMTPVDARYSINSKYIDQCTGYYVAWLRNYEILLSTCLSSHSNWMHDNRKIIDNMTLAQLFIPGTHNSGSYNYELPPTILNRYTVTQENSIMDQLLTGIRYLDIRPCIVDNKYWVCHGTFAMQPLEAVITDMRDFLNNTMEIVIVNFKEFPRGFETFTNHSNFLSCLVREFKGYFVIPYEAHPKTLGEIWKSNMRLFISYITESEGKTDRLWTSVMQQWGNVKNVIELDSFIDRSEIISELKSDNKSRTKDLRAVMAEITLDSSMIIVDAALYYFGRGRKSLRELAVQTGPLVTMWYKQKHFKTANIVAVDFIDTTGIIEVAIWSNIYRAKCDVSN</sequence>
<feature type="domain" description="Phosphatidylinositol-specific phospholipase C X" evidence="1">
    <location>
        <begin position="101"/>
        <end position="251"/>
    </location>
</feature>
<dbReference type="SMART" id="SM00148">
    <property type="entry name" value="PLCXc"/>
    <property type="match status" value="1"/>
</dbReference>
<dbReference type="EMBL" id="CAJNRD030001121">
    <property type="protein sequence ID" value="CAG5097891.1"/>
    <property type="molecule type" value="Genomic_DNA"/>
</dbReference>
<dbReference type="PROSITE" id="PS50007">
    <property type="entry name" value="PIPLC_X_DOMAIN"/>
    <property type="match status" value="1"/>
</dbReference>
<reference evidence="2" key="1">
    <citation type="submission" date="2021-04" db="EMBL/GenBank/DDBJ databases">
        <authorList>
            <person name="Chebbi M.A.C M."/>
        </authorList>
    </citation>
    <scope>NUCLEOTIDE SEQUENCE</scope>
</reference>
<evidence type="ECO:0000313" key="2">
    <source>
        <dbReference type="EMBL" id="CAG5097891.1"/>
    </source>
</evidence>
<evidence type="ECO:0000259" key="1">
    <source>
        <dbReference type="SMART" id="SM00148"/>
    </source>
</evidence>
<dbReference type="PANTHER" id="PTHR13593:SF103">
    <property type="entry name" value="RE10370P"/>
    <property type="match status" value="1"/>
</dbReference>